<keyword evidence="1" id="KW-0479">Metal-binding</keyword>
<keyword evidence="4" id="KW-1185">Reference proteome</keyword>
<proteinExistence type="predicted"/>
<feature type="domain" description="SWIM-type" evidence="2">
    <location>
        <begin position="112"/>
        <end position="143"/>
    </location>
</feature>
<dbReference type="Proteomes" id="UP000619260">
    <property type="component" value="Unassembled WGS sequence"/>
</dbReference>
<dbReference type="PROSITE" id="PS50966">
    <property type="entry name" value="ZF_SWIM"/>
    <property type="match status" value="1"/>
</dbReference>
<dbReference type="PANTHER" id="PTHR38133">
    <property type="entry name" value="SLR1429 PROTEIN"/>
    <property type="match status" value="1"/>
</dbReference>
<evidence type="ECO:0000259" key="2">
    <source>
        <dbReference type="PROSITE" id="PS50966"/>
    </source>
</evidence>
<sequence length="253" mass="27415">MSRAHRPQWSEQFLGMLEALRMPTQFQQGRRYARGGRVRSLAISTSVVTGLVVDDDGETYRARIAVRAFSAADWHRVERALAAEAIHAAELLAGHLPGDLDGLLAGFGLSLFPADLSEIALDCSCDAWHKPCGHVTATCYVLAESFDADPFGILAWRGRGREELLDNLRAHRVSAIGHVLAGAARQESAPEEPADFWTAGPRMSPPPAAVPGSVRRPDALLEQLDPLGLTAGRFDVTDLLTAAYRELSRPPST</sequence>
<name>A0A8J3YIR4_9ACTN</name>
<dbReference type="AlphaFoldDB" id="A0A8J3YIR4"/>
<gene>
    <name evidence="3" type="ORF">Val02_19380</name>
</gene>
<accession>A0A8J3YIR4</accession>
<evidence type="ECO:0000313" key="4">
    <source>
        <dbReference type="Proteomes" id="UP000619260"/>
    </source>
</evidence>
<reference evidence="3" key="1">
    <citation type="submission" date="2021-01" db="EMBL/GenBank/DDBJ databases">
        <title>Whole genome shotgun sequence of Virgisporangium aliadipatigenens NBRC 105644.</title>
        <authorList>
            <person name="Komaki H."/>
            <person name="Tamura T."/>
        </authorList>
    </citation>
    <scope>NUCLEOTIDE SEQUENCE</scope>
    <source>
        <strain evidence="3">NBRC 105644</strain>
    </source>
</reference>
<comment type="caution">
    <text evidence="3">The sequence shown here is derived from an EMBL/GenBank/DDBJ whole genome shotgun (WGS) entry which is preliminary data.</text>
</comment>
<protein>
    <recommendedName>
        <fullName evidence="2">SWIM-type domain-containing protein</fullName>
    </recommendedName>
</protein>
<dbReference type="EMBL" id="BOPF01000006">
    <property type="protein sequence ID" value="GIJ45052.1"/>
    <property type="molecule type" value="Genomic_DNA"/>
</dbReference>
<dbReference type="InterPro" id="IPR007527">
    <property type="entry name" value="Znf_SWIM"/>
</dbReference>
<dbReference type="RefSeq" id="WP_203898611.1">
    <property type="nucleotide sequence ID" value="NZ_BOPF01000006.1"/>
</dbReference>
<keyword evidence="1" id="KW-0862">Zinc</keyword>
<evidence type="ECO:0000256" key="1">
    <source>
        <dbReference type="PROSITE-ProRule" id="PRU00325"/>
    </source>
</evidence>
<dbReference type="GO" id="GO:0008270">
    <property type="term" value="F:zinc ion binding"/>
    <property type="evidence" value="ECO:0007669"/>
    <property type="project" value="UniProtKB-KW"/>
</dbReference>
<dbReference type="PANTHER" id="PTHR38133:SF1">
    <property type="entry name" value="SLR1429 PROTEIN"/>
    <property type="match status" value="1"/>
</dbReference>
<keyword evidence="1" id="KW-0863">Zinc-finger</keyword>
<evidence type="ECO:0000313" key="3">
    <source>
        <dbReference type="EMBL" id="GIJ45052.1"/>
    </source>
</evidence>
<organism evidence="3 4">
    <name type="scientific">Virgisporangium aliadipatigenens</name>
    <dbReference type="NCBI Taxonomy" id="741659"/>
    <lineage>
        <taxon>Bacteria</taxon>
        <taxon>Bacillati</taxon>
        <taxon>Actinomycetota</taxon>
        <taxon>Actinomycetes</taxon>
        <taxon>Micromonosporales</taxon>
        <taxon>Micromonosporaceae</taxon>
        <taxon>Virgisporangium</taxon>
    </lineage>
</organism>